<gene>
    <name evidence="1" type="ORF">HOV93_03640</name>
</gene>
<name>A0A7V8V1H4_9BACT</name>
<accession>A0A7V8V1H4</accession>
<protein>
    <recommendedName>
        <fullName evidence="3">Arylsulfatase</fullName>
    </recommendedName>
</protein>
<dbReference type="Proteomes" id="UP000551616">
    <property type="component" value="Unassembled WGS sequence"/>
</dbReference>
<keyword evidence="2" id="KW-1185">Reference proteome</keyword>
<organism evidence="1 2">
    <name type="scientific">Bremerella alba</name>
    <dbReference type="NCBI Taxonomy" id="980252"/>
    <lineage>
        <taxon>Bacteria</taxon>
        <taxon>Pseudomonadati</taxon>
        <taxon>Planctomycetota</taxon>
        <taxon>Planctomycetia</taxon>
        <taxon>Pirellulales</taxon>
        <taxon>Pirellulaceae</taxon>
        <taxon>Bremerella</taxon>
    </lineage>
</organism>
<reference evidence="1 2" key="1">
    <citation type="submission" date="2020-05" db="EMBL/GenBank/DDBJ databases">
        <title>Bremerella alba sp. nov., a novel planctomycete isolated from the surface of the macroalga Fucus spiralis.</title>
        <authorList>
            <person name="Godinho O."/>
            <person name="Botelho R."/>
            <person name="Albuquerque L."/>
            <person name="Wiegand S."/>
            <person name="Da Costa M.S."/>
            <person name="Lobo-Da-Cunha A."/>
            <person name="Jogler C."/>
            <person name="Lage O.M."/>
        </authorList>
    </citation>
    <scope>NUCLEOTIDE SEQUENCE [LARGE SCALE GENOMIC DNA]</scope>
    <source>
        <strain evidence="1 2">FF15</strain>
    </source>
</reference>
<sequence length="188" mass="20787">MLSLDDRKTARLAVDNRPSFTQGRDKFVYPNLLRLTEGSSPDLKHKSHTITADVVVPDGGADGVLFTQRGEFCGYGFYVKDGKLMYHYNLAGVDRYTVVSDEKIPTGKVQLKMQYVTDADKPFAGANVTLYANDQVVGKGRVEKSIPNRVTPDETTDIGFDTGTPINDTYNVPFKFGGRLKAVTIELQ</sequence>
<dbReference type="AlphaFoldDB" id="A0A7V8V1H4"/>
<evidence type="ECO:0000313" key="1">
    <source>
        <dbReference type="EMBL" id="MBA2113215.1"/>
    </source>
</evidence>
<comment type="caution">
    <text evidence="1">The sequence shown here is derived from an EMBL/GenBank/DDBJ whole genome shotgun (WGS) entry which is preliminary data.</text>
</comment>
<dbReference type="EMBL" id="JABRWO010000001">
    <property type="protein sequence ID" value="MBA2113215.1"/>
    <property type="molecule type" value="Genomic_DNA"/>
</dbReference>
<evidence type="ECO:0000313" key="2">
    <source>
        <dbReference type="Proteomes" id="UP000551616"/>
    </source>
</evidence>
<evidence type="ECO:0008006" key="3">
    <source>
        <dbReference type="Google" id="ProtNLM"/>
    </source>
</evidence>
<proteinExistence type="predicted"/>